<keyword evidence="1" id="KW-0472">Membrane</keyword>
<dbReference type="AlphaFoldDB" id="A0A7S3PIG4"/>
<sequence>MLGDPRNKLVKYFKKSRLLDVIITGPEGDEGYTNALYTKYAKFRGNMHGLAQPGVLVISSDLKIMFKWRIDPSIMNVGGAYDRPKIEEIWSAMKLKLKGDIPFESLVSPEDLQLHYLRIWDVVGLLPVFMKEHKFGVLLVGFLFLAYISSRVLGGT</sequence>
<name>A0A7S3PIG4_9STRA</name>
<gene>
    <name evidence="2" type="ORF">ASTO00021_LOCUS10480</name>
</gene>
<dbReference type="EMBL" id="HBIN01013857">
    <property type="protein sequence ID" value="CAE0440346.1"/>
    <property type="molecule type" value="Transcribed_RNA"/>
</dbReference>
<keyword evidence="1" id="KW-0812">Transmembrane</keyword>
<proteinExistence type="predicted"/>
<keyword evidence="1" id="KW-1133">Transmembrane helix</keyword>
<feature type="transmembrane region" description="Helical" evidence="1">
    <location>
        <begin position="135"/>
        <end position="153"/>
    </location>
</feature>
<organism evidence="2">
    <name type="scientific">Aplanochytrium stocchinoi</name>
    <dbReference type="NCBI Taxonomy" id="215587"/>
    <lineage>
        <taxon>Eukaryota</taxon>
        <taxon>Sar</taxon>
        <taxon>Stramenopiles</taxon>
        <taxon>Bigyra</taxon>
        <taxon>Labyrinthulomycetes</taxon>
        <taxon>Thraustochytrida</taxon>
        <taxon>Thraustochytriidae</taxon>
        <taxon>Aplanochytrium</taxon>
    </lineage>
</organism>
<evidence type="ECO:0000256" key="1">
    <source>
        <dbReference type="SAM" id="Phobius"/>
    </source>
</evidence>
<protein>
    <submittedName>
        <fullName evidence="2">Uncharacterized protein</fullName>
    </submittedName>
</protein>
<accession>A0A7S3PIG4</accession>
<evidence type="ECO:0000313" key="2">
    <source>
        <dbReference type="EMBL" id="CAE0440346.1"/>
    </source>
</evidence>
<reference evidence="2" key="1">
    <citation type="submission" date="2021-01" db="EMBL/GenBank/DDBJ databases">
        <authorList>
            <person name="Corre E."/>
            <person name="Pelletier E."/>
            <person name="Niang G."/>
            <person name="Scheremetjew M."/>
            <person name="Finn R."/>
            <person name="Kale V."/>
            <person name="Holt S."/>
            <person name="Cochrane G."/>
            <person name="Meng A."/>
            <person name="Brown T."/>
            <person name="Cohen L."/>
        </authorList>
    </citation>
    <scope>NUCLEOTIDE SEQUENCE</scope>
    <source>
        <strain evidence="2">GSBS06</strain>
    </source>
</reference>